<feature type="region of interest" description="Disordered" evidence="1">
    <location>
        <begin position="56"/>
        <end position="94"/>
    </location>
</feature>
<accession>A0A1G6V5Y8</accession>
<organism evidence="2 3">
    <name type="scientific">Streptomyces prasinopilosus</name>
    <dbReference type="NCBI Taxonomy" id="67344"/>
    <lineage>
        <taxon>Bacteria</taxon>
        <taxon>Bacillati</taxon>
        <taxon>Actinomycetota</taxon>
        <taxon>Actinomycetes</taxon>
        <taxon>Kitasatosporales</taxon>
        <taxon>Streptomycetaceae</taxon>
        <taxon>Streptomyces</taxon>
    </lineage>
</organism>
<sequence length="306" mass="31308">MTTPRPTVRPSRATVARAPRPVARPSAPPRAAGLAVRVLATALTTGALLLTAACSDGDGGSAAESETASTPATRTATTSPTGTPSASPTSGLTEAGARSALITEADIEDYWDQAEDPQKWRDSLLVGEVDVAAFLSGKSDAADCRRLVDSLYDETLLGRPSGASALTGFEEGDSRLLYQVAAYRKDDLDEAMKRLKSLPDTCDQFTLTGGDGGERTVQVVEASLPEEGDARQGLTVTVKGTSGGDPVTLTLDVAAVRIGTDAITVTNGGLGGADHSATEAAVGQGAPRLEEVLAGRTPQSTPTGVE</sequence>
<evidence type="ECO:0000256" key="1">
    <source>
        <dbReference type="SAM" id="MobiDB-lite"/>
    </source>
</evidence>
<feature type="compositionally biased region" description="Low complexity" evidence="1">
    <location>
        <begin position="8"/>
        <end position="31"/>
    </location>
</feature>
<evidence type="ECO:0000313" key="2">
    <source>
        <dbReference type="EMBL" id="SDD48286.1"/>
    </source>
</evidence>
<evidence type="ECO:0000313" key="3">
    <source>
        <dbReference type="Proteomes" id="UP000182100"/>
    </source>
</evidence>
<dbReference type="Proteomes" id="UP000182100">
    <property type="component" value="Unassembled WGS sequence"/>
</dbReference>
<dbReference type="RefSeq" id="WP_425315426.1">
    <property type="nucleotide sequence ID" value="NZ_FMZK01000008.1"/>
</dbReference>
<gene>
    <name evidence="2" type="ORF">SAMN05216505_10899</name>
</gene>
<dbReference type="STRING" id="67344.SAMN05216505_10899"/>
<protein>
    <recommendedName>
        <fullName evidence="4">PknH-like extracellular domain-containing protein</fullName>
    </recommendedName>
</protein>
<evidence type="ECO:0008006" key="4">
    <source>
        <dbReference type="Google" id="ProtNLM"/>
    </source>
</evidence>
<name>A0A1G6V5Y8_9ACTN</name>
<proteinExistence type="predicted"/>
<dbReference type="AlphaFoldDB" id="A0A1G6V5Y8"/>
<keyword evidence="3" id="KW-1185">Reference proteome</keyword>
<reference evidence="3" key="1">
    <citation type="submission" date="2016-10" db="EMBL/GenBank/DDBJ databases">
        <authorList>
            <person name="Varghese N."/>
            <person name="Submissions S."/>
        </authorList>
    </citation>
    <scope>NUCLEOTIDE SEQUENCE [LARGE SCALE GENOMIC DNA]</scope>
    <source>
        <strain evidence="3">CGMCC 4.3504</strain>
    </source>
</reference>
<dbReference type="EMBL" id="FMZK01000008">
    <property type="protein sequence ID" value="SDD48286.1"/>
    <property type="molecule type" value="Genomic_DNA"/>
</dbReference>
<feature type="region of interest" description="Disordered" evidence="1">
    <location>
        <begin position="1"/>
        <end position="31"/>
    </location>
</feature>
<feature type="compositionally biased region" description="Low complexity" evidence="1">
    <location>
        <begin position="56"/>
        <end position="91"/>
    </location>
</feature>